<dbReference type="PROSITE" id="PS01124">
    <property type="entry name" value="HTH_ARAC_FAMILY_2"/>
    <property type="match status" value="1"/>
</dbReference>
<dbReference type="PANTHER" id="PTHR43280:SF30">
    <property type="entry name" value="MMSAB OPERON REGULATORY PROTEIN"/>
    <property type="match status" value="1"/>
</dbReference>
<dbReference type="EMBL" id="JAHESC010000004">
    <property type="protein sequence ID" value="MBT1685630.1"/>
    <property type="molecule type" value="Genomic_DNA"/>
</dbReference>
<dbReference type="PANTHER" id="PTHR43280">
    <property type="entry name" value="ARAC-FAMILY TRANSCRIPTIONAL REGULATOR"/>
    <property type="match status" value="1"/>
</dbReference>
<dbReference type="GO" id="GO:0043565">
    <property type="term" value="F:sequence-specific DNA binding"/>
    <property type="evidence" value="ECO:0007669"/>
    <property type="project" value="InterPro"/>
</dbReference>
<keyword evidence="1" id="KW-0805">Transcription regulation</keyword>
<sequence>MPEIYRKYLNDPENGTEDQSDWGISVLTVGHNIHKANTHYPDKSHPNAYYFNWEEGRTLKEFQLVYISNGNGVFESALSGTTVVEAGTAFLLFPGVWHRFKPSEETGWEEFWVGYRGSYVDYLMAQPCFKPAAPFIQIGMSAELMSVFIKLIETVKYEGVAYRQFSSCLISQLLAIVYASAINSDAQRQNQNKIIHQARFRIHENVDKNINLEQLAKELGVSYPWFRRVFKEIMGVSPGQYHINLRVEKACTLLLETDLTAAEIAFHLGFESEFYFSRIFKKKVGLPPKKYKLKSTTQTPPKP</sequence>
<evidence type="ECO:0000313" key="5">
    <source>
        <dbReference type="EMBL" id="MBT1685630.1"/>
    </source>
</evidence>
<dbReference type="PRINTS" id="PR00032">
    <property type="entry name" value="HTHARAC"/>
</dbReference>
<dbReference type="GO" id="GO:0003700">
    <property type="term" value="F:DNA-binding transcription factor activity"/>
    <property type="evidence" value="ECO:0007669"/>
    <property type="project" value="InterPro"/>
</dbReference>
<name>A0AAP2D732_9BACT</name>
<dbReference type="Pfam" id="PF02311">
    <property type="entry name" value="AraC_binding"/>
    <property type="match status" value="1"/>
</dbReference>
<gene>
    <name evidence="5" type="ORF">KK078_03635</name>
</gene>
<keyword evidence="3" id="KW-0804">Transcription</keyword>
<dbReference type="Gene3D" id="2.60.120.280">
    <property type="entry name" value="Regulatory protein AraC"/>
    <property type="match status" value="1"/>
</dbReference>
<dbReference type="Pfam" id="PF12833">
    <property type="entry name" value="HTH_18"/>
    <property type="match status" value="1"/>
</dbReference>
<evidence type="ECO:0000256" key="2">
    <source>
        <dbReference type="ARBA" id="ARBA00023125"/>
    </source>
</evidence>
<protein>
    <submittedName>
        <fullName evidence="5">AraC family transcriptional regulator</fullName>
    </submittedName>
</protein>
<dbReference type="SUPFAM" id="SSF46689">
    <property type="entry name" value="Homeodomain-like"/>
    <property type="match status" value="2"/>
</dbReference>
<dbReference type="InterPro" id="IPR003313">
    <property type="entry name" value="AraC-bd"/>
</dbReference>
<evidence type="ECO:0000259" key="4">
    <source>
        <dbReference type="PROSITE" id="PS01124"/>
    </source>
</evidence>
<reference evidence="5 6" key="1">
    <citation type="submission" date="2021-05" db="EMBL/GenBank/DDBJ databases">
        <title>A Polyphasic approach of four new species of the genus Ohtaekwangia: Ohtaekwangia histidinii sp. nov., Ohtaekwangia cretensis sp. nov., Ohtaekwangia indiensis sp. nov., Ohtaekwangia reichenbachii sp. nov. from diverse environment.</title>
        <authorList>
            <person name="Octaviana S."/>
        </authorList>
    </citation>
    <scope>NUCLEOTIDE SEQUENCE [LARGE SCALE GENOMIC DNA]</scope>
    <source>
        <strain evidence="5 6">PWU37</strain>
    </source>
</reference>
<evidence type="ECO:0000256" key="3">
    <source>
        <dbReference type="ARBA" id="ARBA00023163"/>
    </source>
</evidence>
<evidence type="ECO:0000256" key="1">
    <source>
        <dbReference type="ARBA" id="ARBA00023015"/>
    </source>
</evidence>
<dbReference type="RefSeq" id="WP_254088882.1">
    <property type="nucleotide sequence ID" value="NZ_JAHESC010000004.1"/>
</dbReference>
<dbReference type="Gene3D" id="1.10.10.60">
    <property type="entry name" value="Homeodomain-like"/>
    <property type="match status" value="2"/>
</dbReference>
<keyword evidence="2" id="KW-0238">DNA-binding</keyword>
<comment type="caution">
    <text evidence="5">The sequence shown here is derived from an EMBL/GenBank/DDBJ whole genome shotgun (WGS) entry which is preliminary data.</text>
</comment>
<dbReference type="SMART" id="SM00342">
    <property type="entry name" value="HTH_ARAC"/>
    <property type="match status" value="1"/>
</dbReference>
<dbReference type="Proteomes" id="UP001319180">
    <property type="component" value="Unassembled WGS sequence"/>
</dbReference>
<dbReference type="AlphaFoldDB" id="A0AAP2D732"/>
<dbReference type="InterPro" id="IPR020449">
    <property type="entry name" value="Tscrpt_reg_AraC-type_HTH"/>
</dbReference>
<dbReference type="InterPro" id="IPR009057">
    <property type="entry name" value="Homeodomain-like_sf"/>
</dbReference>
<accession>A0AAP2D732</accession>
<evidence type="ECO:0000313" key="6">
    <source>
        <dbReference type="Proteomes" id="UP001319180"/>
    </source>
</evidence>
<proteinExistence type="predicted"/>
<keyword evidence="6" id="KW-1185">Reference proteome</keyword>
<dbReference type="InterPro" id="IPR037923">
    <property type="entry name" value="HTH-like"/>
</dbReference>
<dbReference type="InterPro" id="IPR018060">
    <property type="entry name" value="HTH_AraC"/>
</dbReference>
<feature type="domain" description="HTH araC/xylS-type" evidence="4">
    <location>
        <begin position="196"/>
        <end position="294"/>
    </location>
</feature>
<organism evidence="5 6">
    <name type="scientific">Dawidia soli</name>
    <dbReference type="NCBI Taxonomy" id="2782352"/>
    <lineage>
        <taxon>Bacteria</taxon>
        <taxon>Pseudomonadati</taxon>
        <taxon>Bacteroidota</taxon>
        <taxon>Cytophagia</taxon>
        <taxon>Cytophagales</taxon>
        <taxon>Chryseotaleaceae</taxon>
        <taxon>Dawidia</taxon>
    </lineage>
</organism>
<dbReference type="SUPFAM" id="SSF51215">
    <property type="entry name" value="Regulatory protein AraC"/>
    <property type="match status" value="1"/>
</dbReference>